<accession>A0A1Y1RUR2</accession>
<feature type="transmembrane region" description="Helical" evidence="6">
    <location>
        <begin position="50"/>
        <end position="69"/>
    </location>
</feature>
<sequence length="77" mass="8393">MIEVLLALMLITAVISLQVRDMLAAVLTLSVLSLLSCLVFFLFHAPDVALTEAAVGTGVGTVVMIWIVYKTERRDET</sequence>
<reference evidence="8 9" key="1">
    <citation type="submission" date="2017-03" db="EMBL/GenBank/DDBJ databases">
        <title>Draft Genome sequence of Marispirochaeta sp. strain JC444.</title>
        <authorList>
            <person name="Shivani Y."/>
            <person name="Subhash Y."/>
            <person name="Sasikala C."/>
            <person name="Ramana C."/>
        </authorList>
    </citation>
    <scope>NUCLEOTIDE SEQUENCE [LARGE SCALE GENOMIC DNA]</scope>
    <source>
        <strain evidence="8 9">JC444</strain>
    </source>
</reference>
<dbReference type="Pfam" id="PF13244">
    <property type="entry name" value="MbhD"/>
    <property type="match status" value="1"/>
</dbReference>
<keyword evidence="5 6" id="KW-0472">Membrane</keyword>
<evidence type="ECO:0000256" key="5">
    <source>
        <dbReference type="ARBA" id="ARBA00023136"/>
    </source>
</evidence>
<evidence type="ECO:0000313" key="9">
    <source>
        <dbReference type="Proteomes" id="UP000192343"/>
    </source>
</evidence>
<protein>
    <submittedName>
        <fullName evidence="8">Hydrogenase</fullName>
    </submittedName>
</protein>
<evidence type="ECO:0000313" key="8">
    <source>
        <dbReference type="EMBL" id="ORC31159.1"/>
    </source>
</evidence>
<keyword evidence="4 6" id="KW-1133">Transmembrane helix</keyword>
<organism evidence="8 9">
    <name type="scientific">Marispirochaeta aestuarii</name>
    <dbReference type="NCBI Taxonomy" id="1963862"/>
    <lineage>
        <taxon>Bacteria</taxon>
        <taxon>Pseudomonadati</taxon>
        <taxon>Spirochaetota</taxon>
        <taxon>Spirochaetia</taxon>
        <taxon>Spirochaetales</taxon>
        <taxon>Spirochaetaceae</taxon>
        <taxon>Marispirochaeta</taxon>
    </lineage>
</organism>
<feature type="transmembrane region" description="Helical" evidence="6">
    <location>
        <begin position="26"/>
        <end position="43"/>
    </location>
</feature>
<name>A0A1Y1RUR2_9SPIO</name>
<dbReference type="GO" id="GO:0005886">
    <property type="term" value="C:plasma membrane"/>
    <property type="evidence" value="ECO:0007669"/>
    <property type="project" value="UniProtKB-SubCell"/>
</dbReference>
<dbReference type="RefSeq" id="WP_083052758.1">
    <property type="nucleotide sequence ID" value="NZ_MWQY01000026.1"/>
</dbReference>
<dbReference type="STRING" id="1963862.B4O97_17245"/>
<dbReference type="InterPro" id="IPR025383">
    <property type="entry name" value="MrpA_C/MbhD"/>
</dbReference>
<evidence type="ECO:0000256" key="6">
    <source>
        <dbReference type="SAM" id="Phobius"/>
    </source>
</evidence>
<keyword evidence="2" id="KW-1003">Cell membrane</keyword>
<dbReference type="AlphaFoldDB" id="A0A1Y1RUR2"/>
<keyword evidence="9" id="KW-1185">Reference proteome</keyword>
<gene>
    <name evidence="8" type="ORF">B4O97_17245</name>
</gene>
<keyword evidence="3 6" id="KW-0812">Transmembrane</keyword>
<proteinExistence type="predicted"/>
<evidence type="ECO:0000256" key="3">
    <source>
        <dbReference type="ARBA" id="ARBA00022692"/>
    </source>
</evidence>
<evidence type="ECO:0000256" key="4">
    <source>
        <dbReference type="ARBA" id="ARBA00022989"/>
    </source>
</evidence>
<comment type="caution">
    <text evidence="8">The sequence shown here is derived from an EMBL/GenBank/DDBJ whole genome shotgun (WGS) entry which is preliminary data.</text>
</comment>
<evidence type="ECO:0000259" key="7">
    <source>
        <dbReference type="Pfam" id="PF13244"/>
    </source>
</evidence>
<evidence type="ECO:0000256" key="1">
    <source>
        <dbReference type="ARBA" id="ARBA00004651"/>
    </source>
</evidence>
<comment type="subcellular location">
    <subcellularLocation>
        <location evidence="1">Cell membrane</location>
        <topology evidence="1">Multi-pass membrane protein</topology>
    </subcellularLocation>
</comment>
<feature type="domain" description="MrpA C-terminal/MbhD" evidence="7">
    <location>
        <begin position="7"/>
        <end position="73"/>
    </location>
</feature>
<dbReference type="EMBL" id="MWQY01000026">
    <property type="protein sequence ID" value="ORC31159.1"/>
    <property type="molecule type" value="Genomic_DNA"/>
</dbReference>
<evidence type="ECO:0000256" key="2">
    <source>
        <dbReference type="ARBA" id="ARBA00022475"/>
    </source>
</evidence>
<dbReference type="Proteomes" id="UP000192343">
    <property type="component" value="Unassembled WGS sequence"/>
</dbReference>